<gene>
    <name evidence="1" type="ORF">CSUI_007397</name>
</gene>
<dbReference type="RefSeq" id="XP_067920482.1">
    <property type="nucleotide sequence ID" value="XM_068067543.1"/>
</dbReference>
<dbReference type="EMBL" id="MIGC01003902">
    <property type="protein sequence ID" value="PHJ18777.1"/>
    <property type="molecule type" value="Genomic_DNA"/>
</dbReference>
<keyword evidence="2" id="KW-1185">Reference proteome</keyword>
<evidence type="ECO:0000313" key="2">
    <source>
        <dbReference type="Proteomes" id="UP000221165"/>
    </source>
</evidence>
<evidence type="ECO:0000313" key="1">
    <source>
        <dbReference type="EMBL" id="PHJ18777.1"/>
    </source>
</evidence>
<accession>A0A2C6KMM2</accession>
<dbReference type="Proteomes" id="UP000221165">
    <property type="component" value="Unassembled WGS sequence"/>
</dbReference>
<organism evidence="1 2">
    <name type="scientific">Cystoisospora suis</name>
    <dbReference type="NCBI Taxonomy" id="483139"/>
    <lineage>
        <taxon>Eukaryota</taxon>
        <taxon>Sar</taxon>
        <taxon>Alveolata</taxon>
        <taxon>Apicomplexa</taxon>
        <taxon>Conoidasida</taxon>
        <taxon>Coccidia</taxon>
        <taxon>Eucoccidiorida</taxon>
        <taxon>Eimeriorina</taxon>
        <taxon>Sarcocystidae</taxon>
        <taxon>Cystoisospora</taxon>
    </lineage>
</organism>
<sequence>MTGEGMNHGVIVSPHIDYLISCSVYHTNRIDDDI</sequence>
<dbReference type="VEuPathDB" id="ToxoDB:CSUI_007397"/>
<reference evidence="1 2" key="1">
    <citation type="journal article" date="2017" name="Int. J. Parasitol.">
        <title>The genome of the protozoan parasite Cystoisospora suis and a reverse vaccinology approach to identify vaccine candidates.</title>
        <authorList>
            <person name="Palmieri N."/>
            <person name="Shrestha A."/>
            <person name="Ruttkowski B."/>
            <person name="Beck T."/>
            <person name="Vogl C."/>
            <person name="Tomley F."/>
            <person name="Blake D.P."/>
            <person name="Joachim A."/>
        </authorList>
    </citation>
    <scope>NUCLEOTIDE SEQUENCE [LARGE SCALE GENOMIC DNA]</scope>
    <source>
        <strain evidence="1 2">Wien I</strain>
    </source>
</reference>
<dbReference type="AlphaFoldDB" id="A0A2C6KMM2"/>
<protein>
    <submittedName>
        <fullName evidence="1">Uncharacterized protein</fullName>
    </submittedName>
</protein>
<proteinExistence type="predicted"/>
<dbReference type="GeneID" id="94430754"/>
<name>A0A2C6KMM2_9APIC</name>
<comment type="caution">
    <text evidence="1">The sequence shown here is derived from an EMBL/GenBank/DDBJ whole genome shotgun (WGS) entry which is preliminary data.</text>
</comment>